<keyword evidence="2" id="KW-1185">Reference proteome</keyword>
<evidence type="ECO:0000313" key="2">
    <source>
        <dbReference type="Proteomes" id="UP001500067"/>
    </source>
</evidence>
<proteinExistence type="predicted"/>
<organism evidence="1 2">
    <name type="scientific">Nemorincola caseinilytica</name>
    <dbReference type="NCBI Taxonomy" id="2054315"/>
    <lineage>
        <taxon>Bacteria</taxon>
        <taxon>Pseudomonadati</taxon>
        <taxon>Bacteroidota</taxon>
        <taxon>Chitinophagia</taxon>
        <taxon>Chitinophagales</taxon>
        <taxon>Chitinophagaceae</taxon>
        <taxon>Nemorincola</taxon>
    </lineage>
</organism>
<dbReference type="EMBL" id="BAABFA010000004">
    <property type="protein sequence ID" value="GAA4460819.1"/>
    <property type="molecule type" value="Genomic_DNA"/>
</dbReference>
<accession>A0ABP8N6J5</accession>
<sequence length="56" mass="6558">MCIYGIPYADMQQCDNGITALTAFKVDVEVKKREDEDVYTYLCYSIYLCMYMFCGK</sequence>
<name>A0ABP8N6J5_9BACT</name>
<reference evidence="2" key="1">
    <citation type="journal article" date="2019" name="Int. J. Syst. Evol. Microbiol.">
        <title>The Global Catalogue of Microorganisms (GCM) 10K type strain sequencing project: providing services to taxonomists for standard genome sequencing and annotation.</title>
        <authorList>
            <consortium name="The Broad Institute Genomics Platform"/>
            <consortium name="The Broad Institute Genome Sequencing Center for Infectious Disease"/>
            <person name="Wu L."/>
            <person name="Ma J."/>
        </authorList>
    </citation>
    <scope>NUCLEOTIDE SEQUENCE [LARGE SCALE GENOMIC DNA]</scope>
    <source>
        <strain evidence="2">JCM 32105</strain>
    </source>
</reference>
<gene>
    <name evidence="1" type="ORF">GCM10023093_04230</name>
</gene>
<evidence type="ECO:0000313" key="1">
    <source>
        <dbReference type="EMBL" id="GAA4460819.1"/>
    </source>
</evidence>
<dbReference type="Proteomes" id="UP001500067">
    <property type="component" value="Unassembled WGS sequence"/>
</dbReference>
<protein>
    <submittedName>
        <fullName evidence="1">Uncharacterized protein</fullName>
    </submittedName>
</protein>
<comment type="caution">
    <text evidence="1">The sequence shown here is derived from an EMBL/GenBank/DDBJ whole genome shotgun (WGS) entry which is preliminary data.</text>
</comment>